<evidence type="ECO:0000313" key="13">
    <source>
        <dbReference type="Proteomes" id="UP000324159"/>
    </source>
</evidence>
<dbReference type="SFLD" id="SFLDG01065">
    <property type="entry name" value="anaerobic_coproporphyrinogen-I"/>
    <property type="match status" value="1"/>
</dbReference>
<dbReference type="InterPro" id="IPR058240">
    <property type="entry name" value="rSAM_sf"/>
</dbReference>
<evidence type="ECO:0000256" key="9">
    <source>
        <dbReference type="ARBA" id="ARBA00023186"/>
    </source>
</evidence>
<dbReference type="OrthoDB" id="9808022at2"/>
<dbReference type="NCBIfam" id="TIGR00539">
    <property type="entry name" value="hemN_rel"/>
    <property type="match status" value="1"/>
</dbReference>
<keyword evidence="5 10" id="KW-0949">S-adenosyl-L-methionine</keyword>
<dbReference type="SFLD" id="SFLDF00562">
    <property type="entry name" value="HemN-like__clustered_with_heat"/>
    <property type="match status" value="1"/>
</dbReference>
<dbReference type="Proteomes" id="UP000324159">
    <property type="component" value="Unassembled WGS sequence"/>
</dbReference>
<reference evidence="12 13" key="1">
    <citation type="submission" date="2019-07" db="EMBL/GenBank/DDBJ databases">
        <title>Genomic Encyclopedia of Type Strains, Phase IV (KMG-IV): sequencing the most valuable type-strain genomes for metagenomic binning, comparative biology and taxonomic classification.</title>
        <authorList>
            <person name="Goeker M."/>
        </authorList>
    </citation>
    <scope>NUCLEOTIDE SEQUENCE [LARGE SCALE GENOMIC DNA]</scope>
    <source>
        <strain evidence="12 13">SS015</strain>
    </source>
</reference>
<dbReference type="InterPro" id="IPR034505">
    <property type="entry name" value="Coproporphyrinogen-III_oxidase"/>
</dbReference>
<evidence type="ECO:0000256" key="3">
    <source>
        <dbReference type="ARBA" id="ARBA00017228"/>
    </source>
</evidence>
<dbReference type="SMART" id="SM00729">
    <property type="entry name" value="Elp3"/>
    <property type="match status" value="1"/>
</dbReference>
<dbReference type="InterPro" id="IPR004559">
    <property type="entry name" value="HemW-like"/>
</dbReference>
<dbReference type="EMBL" id="VNIB01000012">
    <property type="protein sequence ID" value="TYO96815.1"/>
    <property type="molecule type" value="Genomic_DNA"/>
</dbReference>
<gene>
    <name evidence="12" type="ORF">EDC39_112103</name>
</gene>
<evidence type="ECO:0000256" key="10">
    <source>
        <dbReference type="RuleBase" id="RU364116"/>
    </source>
</evidence>
<dbReference type="SUPFAM" id="SSF102114">
    <property type="entry name" value="Radical SAM enzymes"/>
    <property type="match status" value="1"/>
</dbReference>
<dbReference type="InterPro" id="IPR010723">
    <property type="entry name" value="HemN_C"/>
</dbReference>
<evidence type="ECO:0000256" key="4">
    <source>
        <dbReference type="ARBA" id="ARBA00022617"/>
    </source>
</evidence>
<dbReference type="Gene3D" id="3.20.20.70">
    <property type="entry name" value="Aldolase class I"/>
    <property type="match status" value="1"/>
</dbReference>
<dbReference type="GO" id="GO:0005737">
    <property type="term" value="C:cytoplasm"/>
    <property type="evidence" value="ECO:0007669"/>
    <property type="project" value="UniProtKB-SubCell"/>
</dbReference>
<evidence type="ECO:0000256" key="5">
    <source>
        <dbReference type="ARBA" id="ARBA00022691"/>
    </source>
</evidence>
<name>A0A5D3WGZ6_9BACT</name>
<dbReference type="SFLD" id="SFLDS00029">
    <property type="entry name" value="Radical_SAM"/>
    <property type="match status" value="1"/>
</dbReference>
<keyword evidence="9 10" id="KW-0143">Chaperone</keyword>
<comment type="caution">
    <text evidence="12">The sequence shown here is derived from an EMBL/GenBank/DDBJ whole genome shotgun (WGS) entry which is preliminary data.</text>
</comment>
<protein>
    <recommendedName>
        <fullName evidence="3 10">Heme chaperone HemW</fullName>
    </recommendedName>
</protein>
<dbReference type="GO" id="GO:0051539">
    <property type="term" value="F:4 iron, 4 sulfur cluster binding"/>
    <property type="evidence" value="ECO:0007669"/>
    <property type="project" value="UniProtKB-UniRule"/>
</dbReference>
<comment type="similarity">
    <text evidence="2">Belongs to the anaerobic coproporphyrinogen-III oxidase family. HemW subfamily.</text>
</comment>
<dbReference type="InterPro" id="IPR007197">
    <property type="entry name" value="rSAM"/>
</dbReference>
<keyword evidence="10" id="KW-0004">4Fe-4S</keyword>
<evidence type="ECO:0000256" key="8">
    <source>
        <dbReference type="ARBA" id="ARBA00023014"/>
    </source>
</evidence>
<comment type="subcellular location">
    <subcellularLocation>
        <location evidence="10">Cytoplasm</location>
    </subcellularLocation>
</comment>
<dbReference type="InterPro" id="IPR006638">
    <property type="entry name" value="Elp3/MiaA/NifB-like_rSAM"/>
</dbReference>
<keyword evidence="7 10" id="KW-0408">Iron</keyword>
<dbReference type="Pfam" id="PF06969">
    <property type="entry name" value="HemN_C"/>
    <property type="match status" value="1"/>
</dbReference>
<sequence length="372" mass="41573">MSGLYLHIPFCRRKCPYCDFFSVAGREELLASYHRLLIRQLNMAVDAGWRGPFATVFFGGGTPSLLRPGQVAEILEAVAAGPGLAPDAEISFEANPGTLGPDTLRQLRSLGVNRLSLGVQSLDDGRLRQLRRLHDATTACRVIDEARRAGFDNLSCDLMFALPGQDCRELEGELRRLLAFAPEHVSIYGLSIEEETPWAAAPPALPDEETYAAMYRLIHGLLADAGYRHYEISNFAQPGRECRHNLAYWRRRTCLGLGAGAHSFSAAGWGERLATPADLDLYRRRLDGGRDPMQSLEQFDRRGAMAETVYLALRTADGLSAAGFREIFGQDFAEVFAVARTRAGDALRREGDRWFLSWRDWLLYDHLIAYFL</sequence>
<comment type="cofactor">
    <cofactor evidence="1">
        <name>[4Fe-4S] cluster</name>
        <dbReference type="ChEBI" id="CHEBI:49883"/>
    </cofactor>
</comment>
<keyword evidence="10" id="KW-0963">Cytoplasm</keyword>
<proteinExistence type="inferred from homology"/>
<dbReference type="PANTHER" id="PTHR13932">
    <property type="entry name" value="COPROPORPHYRINIGEN III OXIDASE"/>
    <property type="match status" value="1"/>
</dbReference>
<keyword evidence="8 10" id="KW-0411">Iron-sulfur</keyword>
<dbReference type="InterPro" id="IPR013785">
    <property type="entry name" value="Aldolase_TIM"/>
</dbReference>
<evidence type="ECO:0000256" key="2">
    <source>
        <dbReference type="ARBA" id="ARBA00006100"/>
    </source>
</evidence>
<organism evidence="12 13">
    <name type="scientific">Geothermobacter ehrlichii</name>
    <dbReference type="NCBI Taxonomy" id="213224"/>
    <lineage>
        <taxon>Bacteria</taxon>
        <taxon>Pseudomonadati</taxon>
        <taxon>Thermodesulfobacteriota</taxon>
        <taxon>Desulfuromonadia</taxon>
        <taxon>Desulfuromonadales</taxon>
        <taxon>Geothermobacteraceae</taxon>
        <taxon>Geothermobacter</taxon>
    </lineage>
</organism>
<dbReference type="SFLD" id="SFLDF00288">
    <property type="entry name" value="HemN-like__clustered_with_nucl"/>
    <property type="match status" value="1"/>
</dbReference>
<evidence type="ECO:0000256" key="7">
    <source>
        <dbReference type="ARBA" id="ARBA00023004"/>
    </source>
</evidence>
<dbReference type="CDD" id="cd01335">
    <property type="entry name" value="Radical_SAM"/>
    <property type="match status" value="1"/>
</dbReference>
<dbReference type="GO" id="GO:0004109">
    <property type="term" value="F:coproporphyrinogen oxidase activity"/>
    <property type="evidence" value="ECO:0007669"/>
    <property type="project" value="InterPro"/>
</dbReference>
<dbReference type="PROSITE" id="PS51918">
    <property type="entry name" value="RADICAL_SAM"/>
    <property type="match status" value="1"/>
</dbReference>
<evidence type="ECO:0000259" key="11">
    <source>
        <dbReference type="PROSITE" id="PS51918"/>
    </source>
</evidence>
<evidence type="ECO:0000256" key="6">
    <source>
        <dbReference type="ARBA" id="ARBA00022723"/>
    </source>
</evidence>
<dbReference type="RefSeq" id="WP_148896656.1">
    <property type="nucleotide sequence ID" value="NZ_VNIB01000012.1"/>
</dbReference>
<accession>A0A5D3WGZ6</accession>
<evidence type="ECO:0000313" key="12">
    <source>
        <dbReference type="EMBL" id="TYO96815.1"/>
    </source>
</evidence>
<dbReference type="Pfam" id="PF04055">
    <property type="entry name" value="Radical_SAM"/>
    <property type="match status" value="1"/>
</dbReference>
<keyword evidence="6 10" id="KW-0479">Metal-binding</keyword>
<dbReference type="GO" id="GO:0006779">
    <property type="term" value="P:porphyrin-containing compound biosynthetic process"/>
    <property type="evidence" value="ECO:0007669"/>
    <property type="project" value="InterPro"/>
</dbReference>
<keyword evidence="4 10" id="KW-0349">Heme</keyword>
<dbReference type="GO" id="GO:0046872">
    <property type="term" value="F:metal ion binding"/>
    <property type="evidence" value="ECO:0007669"/>
    <property type="project" value="UniProtKB-UniRule"/>
</dbReference>
<keyword evidence="13" id="KW-1185">Reference proteome</keyword>
<evidence type="ECO:0000256" key="1">
    <source>
        <dbReference type="ARBA" id="ARBA00001966"/>
    </source>
</evidence>
<dbReference type="PANTHER" id="PTHR13932:SF5">
    <property type="entry name" value="RADICAL S-ADENOSYL METHIONINE DOMAIN-CONTAINING PROTEIN 1, MITOCHONDRIAL"/>
    <property type="match status" value="1"/>
</dbReference>
<comment type="function">
    <text evidence="10">Probably acts as a heme chaperone, transferring heme to an unknown acceptor. Binds one molecule of heme per monomer, possibly covalently. Binds 1 [4Fe-4S] cluster. The cluster is coordinated with 3 cysteines and an exchangeable S-adenosyl-L-methionine.</text>
</comment>
<dbReference type="AlphaFoldDB" id="A0A5D3WGZ6"/>
<feature type="domain" description="Radical SAM core" evidence="11">
    <location>
        <begin position="1"/>
        <end position="228"/>
    </location>
</feature>